<evidence type="ECO:0000313" key="9">
    <source>
        <dbReference type="Proteomes" id="UP000055590"/>
    </source>
</evidence>
<dbReference type="GO" id="GO:0008270">
    <property type="term" value="F:zinc ion binding"/>
    <property type="evidence" value="ECO:0007669"/>
    <property type="project" value="InterPro"/>
</dbReference>
<evidence type="ECO:0000256" key="5">
    <source>
        <dbReference type="ARBA" id="ARBA00023049"/>
    </source>
</evidence>
<dbReference type="Pfam" id="PF00413">
    <property type="entry name" value="Peptidase_M10"/>
    <property type="match status" value="1"/>
</dbReference>
<dbReference type="SUPFAM" id="SSF55486">
    <property type="entry name" value="Metalloproteases ('zincins'), catalytic domain"/>
    <property type="match status" value="1"/>
</dbReference>
<evidence type="ECO:0000313" key="8">
    <source>
        <dbReference type="EMBL" id="AKU91118.1"/>
    </source>
</evidence>
<dbReference type="InterPro" id="IPR001818">
    <property type="entry name" value="Pept_M10_metallopeptidase"/>
</dbReference>
<keyword evidence="2" id="KW-0479">Metal-binding</keyword>
<dbReference type="KEGG" id="vin:AKJ08_1505"/>
<keyword evidence="5" id="KW-0482">Metalloprotease</keyword>
<dbReference type="AlphaFoldDB" id="A0A0K1PC55"/>
<dbReference type="NCBIfam" id="TIGR03382">
    <property type="entry name" value="GC_trans_RRR"/>
    <property type="match status" value="1"/>
</dbReference>
<evidence type="ECO:0000259" key="7">
    <source>
        <dbReference type="Pfam" id="PF00413"/>
    </source>
</evidence>
<keyword evidence="9" id="KW-1185">Reference proteome</keyword>
<feature type="domain" description="Peptidase M10 metallopeptidase" evidence="7">
    <location>
        <begin position="157"/>
        <end position="212"/>
    </location>
</feature>
<evidence type="ECO:0000256" key="1">
    <source>
        <dbReference type="ARBA" id="ARBA00022670"/>
    </source>
</evidence>
<evidence type="ECO:0000256" key="4">
    <source>
        <dbReference type="ARBA" id="ARBA00022833"/>
    </source>
</evidence>
<keyword evidence="3" id="KW-0378">Hydrolase</keyword>
<dbReference type="PRINTS" id="PR00138">
    <property type="entry name" value="MATRIXIN"/>
</dbReference>
<gene>
    <name evidence="8" type="ORF">AKJ08_1505</name>
</gene>
<dbReference type="GO" id="GO:0004222">
    <property type="term" value="F:metalloendopeptidase activity"/>
    <property type="evidence" value="ECO:0007669"/>
    <property type="project" value="InterPro"/>
</dbReference>
<dbReference type="EMBL" id="CP012332">
    <property type="protein sequence ID" value="AKU91118.1"/>
    <property type="molecule type" value="Genomic_DNA"/>
</dbReference>
<evidence type="ECO:0000256" key="3">
    <source>
        <dbReference type="ARBA" id="ARBA00022801"/>
    </source>
</evidence>
<protein>
    <recommendedName>
        <fullName evidence="7">Peptidase M10 metallopeptidase domain-containing protein</fullName>
    </recommendedName>
</protein>
<reference evidence="8 9" key="1">
    <citation type="submission" date="2015-08" db="EMBL/GenBank/DDBJ databases">
        <authorList>
            <person name="Babu N.S."/>
            <person name="Beckwith C.J."/>
            <person name="Beseler K.G."/>
            <person name="Brison A."/>
            <person name="Carone J.V."/>
            <person name="Caskin T.P."/>
            <person name="Diamond M."/>
            <person name="Durham M.E."/>
            <person name="Foxe J.M."/>
            <person name="Go M."/>
            <person name="Henderson B.A."/>
            <person name="Jones I.B."/>
            <person name="McGettigan J.A."/>
            <person name="Micheletti S.J."/>
            <person name="Nasrallah M.E."/>
            <person name="Ortiz D."/>
            <person name="Piller C.R."/>
            <person name="Privatt S.R."/>
            <person name="Schneider S.L."/>
            <person name="Sharp S."/>
            <person name="Smith T.C."/>
            <person name="Stanton J.D."/>
            <person name="Ullery H.E."/>
            <person name="Wilson R.J."/>
            <person name="Serrano M.G."/>
            <person name="Buck G."/>
            <person name="Lee V."/>
            <person name="Wang Y."/>
            <person name="Carvalho R."/>
            <person name="Voegtly L."/>
            <person name="Shi R."/>
            <person name="Duckworth R."/>
            <person name="Johnson A."/>
            <person name="Loviza R."/>
            <person name="Walstead R."/>
            <person name="Shah Z."/>
            <person name="Kiflezghi M."/>
            <person name="Wade K."/>
            <person name="Ball S.L."/>
            <person name="Bradley K.W."/>
            <person name="Asai D.J."/>
            <person name="Bowman C.A."/>
            <person name="Russell D.A."/>
            <person name="Pope W.H."/>
            <person name="Jacobs-Sera D."/>
            <person name="Hendrix R.W."/>
            <person name="Hatfull G.F."/>
        </authorList>
    </citation>
    <scope>NUCLEOTIDE SEQUENCE [LARGE SCALE GENOMIC DNA]</scope>
    <source>
        <strain evidence="8 9">DSM 27710</strain>
    </source>
</reference>
<evidence type="ECO:0000256" key="6">
    <source>
        <dbReference type="SAM" id="MobiDB-lite"/>
    </source>
</evidence>
<dbReference type="GO" id="GO:0006508">
    <property type="term" value="P:proteolysis"/>
    <property type="evidence" value="ECO:0007669"/>
    <property type="project" value="UniProtKB-KW"/>
</dbReference>
<dbReference type="InterPro" id="IPR017756">
    <property type="entry name" value="TM_Gly-Cys-Arg_CS"/>
</dbReference>
<dbReference type="STRING" id="1391653.AKJ08_1505"/>
<dbReference type="InterPro" id="IPR024079">
    <property type="entry name" value="MetalloPept_cat_dom_sf"/>
</dbReference>
<dbReference type="PANTHER" id="PTHR10201:SF323">
    <property type="entry name" value="MATRIX METALLOPROTEINASE-21"/>
    <property type="match status" value="1"/>
</dbReference>
<proteinExistence type="predicted"/>
<dbReference type="NCBIfam" id="NF041905">
    <property type="entry name" value="MXAN_2677_2678"/>
    <property type="match status" value="1"/>
</dbReference>
<dbReference type="GO" id="GO:0031012">
    <property type="term" value="C:extracellular matrix"/>
    <property type="evidence" value="ECO:0007669"/>
    <property type="project" value="InterPro"/>
</dbReference>
<accession>A0A0K1PC55</accession>
<sequence length="283" mass="29980">MVPGTDLCLFWNVRDLDWSMQAEGAPSIGPERTHVALARSFATWQEVACTDVVFHDQGRIASGATGYERKGPNHNLLVFRPAACGQKVPADDPCWTTGGCAALGCWSYDSAVIAVTTTTFRDKTGEILHADIEFNAGDFDFTDVDSPICTAIQRPPCVSTDVQNTATHEIGHFIGLDHSPDPHATMYASAGRGETAKRSLSDDENEAICAIYPRGGPTSVCNSASGTRPVGAQDGCSCGGQGGASLIGLLALAAAIRLWPRRPPPRRRRGDRRPCGGLEPGAG</sequence>
<dbReference type="PANTHER" id="PTHR10201">
    <property type="entry name" value="MATRIX METALLOPROTEINASE"/>
    <property type="match status" value="1"/>
</dbReference>
<dbReference type="Proteomes" id="UP000055590">
    <property type="component" value="Chromosome"/>
</dbReference>
<keyword evidence="4" id="KW-0862">Zinc</keyword>
<feature type="region of interest" description="Disordered" evidence="6">
    <location>
        <begin position="261"/>
        <end position="283"/>
    </location>
</feature>
<feature type="compositionally biased region" description="Basic residues" evidence="6">
    <location>
        <begin position="261"/>
        <end position="271"/>
    </location>
</feature>
<dbReference type="Gene3D" id="3.40.390.10">
    <property type="entry name" value="Collagenase (Catalytic Domain)"/>
    <property type="match status" value="1"/>
</dbReference>
<name>A0A0K1PC55_9BACT</name>
<organism evidence="8 9">
    <name type="scientific">Vulgatibacter incomptus</name>
    <dbReference type="NCBI Taxonomy" id="1391653"/>
    <lineage>
        <taxon>Bacteria</taxon>
        <taxon>Pseudomonadati</taxon>
        <taxon>Myxococcota</taxon>
        <taxon>Myxococcia</taxon>
        <taxon>Myxococcales</taxon>
        <taxon>Cystobacterineae</taxon>
        <taxon>Vulgatibacteraceae</taxon>
        <taxon>Vulgatibacter</taxon>
    </lineage>
</organism>
<evidence type="ECO:0000256" key="2">
    <source>
        <dbReference type="ARBA" id="ARBA00022723"/>
    </source>
</evidence>
<dbReference type="InterPro" id="IPR021190">
    <property type="entry name" value="Pept_M10A"/>
</dbReference>
<keyword evidence="1" id="KW-0645">Protease</keyword>